<dbReference type="KEGG" id="grs:C7S20_15035"/>
<evidence type="ECO:0008006" key="4">
    <source>
        <dbReference type="Google" id="ProtNLM"/>
    </source>
</evidence>
<evidence type="ECO:0000313" key="3">
    <source>
        <dbReference type="Proteomes" id="UP000241507"/>
    </source>
</evidence>
<keyword evidence="1" id="KW-0732">Signal</keyword>
<accession>A0A2R3Z877</accession>
<keyword evidence="3" id="KW-1185">Reference proteome</keyword>
<feature type="chain" id="PRO_5015350135" description="Lipoprotein" evidence="1">
    <location>
        <begin position="22"/>
        <end position="113"/>
    </location>
</feature>
<gene>
    <name evidence="2" type="ORF">C7S20_15035</name>
</gene>
<name>A0A2R3Z877_9FLAO</name>
<organism evidence="2 3">
    <name type="scientific">Christiangramia fulva</name>
    <dbReference type="NCBI Taxonomy" id="2126553"/>
    <lineage>
        <taxon>Bacteria</taxon>
        <taxon>Pseudomonadati</taxon>
        <taxon>Bacteroidota</taxon>
        <taxon>Flavobacteriia</taxon>
        <taxon>Flavobacteriales</taxon>
        <taxon>Flavobacteriaceae</taxon>
        <taxon>Christiangramia</taxon>
    </lineage>
</organism>
<sequence>MKKIFLFIFFGLILLNFSCSKDDEGSNEYISVLYNQTYCSDPWGYSNDKLELANKVRDYFITENIEVFDVKVDNKGTAQDCNACMCLSGVRILLKVKNGDLIPFKEHGFKEYN</sequence>
<dbReference type="AlphaFoldDB" id="A0A2R3Z877"/>
<dbReference type="EMBL" id="CP028136">
    <property type="protein sequence ID" value="AVR46471.1"/>
    <property type="molecule type" value="Genomic_DNA"/>
</dbReference>
<dbReference type="OrthoDB" id="1447715at2"/>
<dbReference type="RefSeq" id="WP_107013244.1">
    <property type="nucleotide sequence ID" value="NZ_CP028136.1"/>
</dbReference>
<feature type="signal peptide" evidence="1">
    <location>
        <begin position="1"/>
        <end position="21"/>
    </location>
</feature>
<evidence type="ECO:0000313" key="2">
    <source>
        <dbReference type="EMBL" id="AVR46471.1"/>
    </source>
</evidence>
<proteinExistence type="predicted"/>
<protein>
    <recommendedName>
        <fullName evidence="4">Lipoprotein</fullName>
    </recommendedName>
</protein>
<dbReference type="Proteomes" id="UP000241507">
    <property type="component" value="Chromosome"/>
</dbReference>
<reference evidence="3" key="1">
    <citation type="submission" date="2018-03" db="EMBL/GenBank/DDBJ databases">
        <title>Gramella fulva sp. nov., isolated from a dry surface of tidal flat.</title>
        <authorList>
            <person name="Hwang S.H."/>
            <person name="Hwang W.M."/>
            <person name="Kang K."/>
            <person name="Ahn T.-Y."/>
        </authorList>
    </citation>
    <scope>NUCLEOTIDE SEQUENCE [LARGE SCALE GENOMIC DNA]</scope>
    <source>
        <strain evidence="3">SH35</strain>
    </source>
</reference>
<evidence type="ECO:0000256" key="1">
    <source>
        <dbReference type="SAM" id="SignalP"/>
    </source>
</evidence>